<dbReference type="Proteomes" id="UP001281003">
    <property type="component" value="Unassembled WGS sequence"/>
</dbReference>
<dbReference type="InterPro" id="IPR036770">
    <property type="entry name" value="Ankyrin_rpt-contain_sf"/>
</dbReference>
<evidence type="ECO:0000313" key="1">
    <source>
        <dbReference type="EMBL" id="KAK3400642.1"/>
    </source>
</evidence>
<reference evidence="1" key="1">
    <citation type="journal article" date="2023" name="Mol. Phylogenet. Evol.">
        <title>Genome-scale phylogeny and comparative genomics of the fungal order Sordariales.</title>
        <authorList>
            <person name="Hensen N."/>
            <person name="Bonometti L."/>
            <person name="Westerberg I."/>
            <person name="Brannstrom I.O."/>
            <person name="Guillou S."/>
            <person name="Cros-Aarteil S."/>
            <person name="Calhoun S."/>
            <person name="Haridas S."/>
            <person name="Kuo A."/>
            <person name="Mondo S."/>
            <person name="Pangilinan J."/>
            <person name="Riley R."/>
            <person name="LaButti K."/>
            <person name="Andreopoulos B."/>
            <person name="Lipzen A."/>
            <person name="Chen C."/>
            <person name="Yan M."/>
            <person name="Daum C."/>
            <person name="Ng V."/>
            <person name="Clum A."/>
            <person name="Steindorff A."/>
            <person name="Ohm R.A."/>
            <person name="Martin F."/>
            <person name="Silar P."/>
            <person name="Natvig D.O."/>
            <person name="Lalanne C."/>
            <person name="Gautier V."/>
            <person name="Ament-Velasquez S.L."/>
            <person name="Kruys A."/>
            <person name="Hutchinson M.I."/>
            <person name="Powell A.J."/>
            <person name="Barry K."/>
            <person name="Miller A.N."/>
            <person name="Grigoriev I.V."/>
            <person name="Debuchy R."/>
            <person name="Gladieux P."/>
            <person name="Hiltunen Thoren M."/>
            <person name="Johannesson H."/>
        </authorList>
    </citation>
    <scope>NUCLEOTIDE SEQUENCE</scope>
    <source>
        <strain evidence="1">FGSC 1904</strain>
    </source>
</reference>
<name>A0AAE0UDZ9_SORBR</name>
<keyword evidence="2" id="KW-1185">Reference proteome</keyword>
<reference evidence="1" key="2">
    <citation type="submission" date="2023-07" db="EMBL/GenBank/DDBJ databases">
        <authorList>
            <consortium name="Lawrence Berkeley National Laboratory"/>
            <person name="Haridas S."/>
            <person name="Hensen N."/>
            <person name="Bonometti L."/>
            <person name="Westerberg I."/>
            <person name="Brannstrom I.O."/>
            <person name="Guillou S."/>
            <person name="Cros-Aarteil S."/>
            <person name="Calhoun S."/>
            <person name="Kuo A."/>
            <person name="Mondo S."/>
            <person name="Pangilinan J."/>
            <person name="Riley R."/>
            <person name="LaButti K."/>
            <person name="Andreopoulos B."/>
            <person name="Lipzen A."/>
            <person name="Chen C."/>
            <person name="Yanf M."/>
            <person name="Daum C."/>
            <person name="Ng V."/>
            <person name="Clum A."/>
            <person name="Steindorff A."/>
            <person name="Ohm R."/>
            <person name="Martin F."/>
            <person name="Silar P."/>
            <person name="Natvig D."/>
            <person name="Lalanne C."/>
            <person name="Gautier V."/>
            <person name="Ament-velasquez S.L."/>
            <person name="Kruys A."/>
            <person name="Hutchinson M.I."/>
            <person name="Powell A.J."/>
            <person name="Barry K."/>
            <person name="Miller A.N."/>
            <person name="Grigoriev I.V."/>
            <person name="Debuchy R."/>
            <person name="Gladieux P."/>
            <person name="Thoren M.H."/>
            <person name="Johannesson H."/>
        </authorList>
    </citation>
    <scope>NUCLEOTIDE SEQUENCE</scope>
    <source>
        <strain evidence="1">FGSC 1904</strain>
    </source>
</reference>
<organism evidence="1 2">
    <name type="scientific">Sordaria brevicollis</name>
    <dbReference type="NCBI Taxonomy" id="83679"/>
    <lineage>
        <taxon>Eukaryota</taxon>
        <taxon>Fungi</taxon>
        <taxon>Dikarya</taxon>
        <taxon>Ascomycota</taxon>
        <taxon>Pezizomycotina</taxon>
        <taxon>Sordariomycetes</taxon>
        <taxon>Sordariomycetidae</taxon>
        <taxon>Sordariales</taxon>
        <taxon>Sordariaceae</taxon>
        <taxon>Sordaria</taxon>
    </lineage>
</organism>
<dbReference type="SUPFAM" id="SSF48403">
    <property type="entry name" value="Ankyrin repeat"/>
    <property type="match status" value="1"/>
</dbReference>
<sequence>MPLIPILERLPWYIVSNVVSFLPTEDFVSLMQVSRDHHQELHDEFVRQHVPKEVGPRRDWRLLQMFINAVRYDSVELFEEFLHVNACDEENDRPVAFKPYEIIGKTPHFRRYFEIPLHEAIPFLPDGNVGTVNSHWSHLQFFLAKHFTYVGLATQGDAPKVLAYMYHMDDSTEINLLTQLSPLRTFAWSKCIRTIAKGLHPEALQFTKDEALHIAAKAAFPRITQRLLANGANPNRPCEPLPSPVVAHENGTAVNQGTTPTQEVIFHPTHRIMEVGTVHECPWRCSIYAVKEVLFPKATNLPLVTGCPHPRATGPGAAGGSGMCIHSVVINLTTEELATRPYRAYEGYRVYHTALRLIDGGGDSTNIPELLGIGGTHEQYCVATDPDSLVGQAHGMRAPTERYW</sequence>
<accession>A0AAE0UDZ9</accession>
<evidence type="ECO:0008006" key="3">
    <source>
        <dbReference type="Google" id="ProtNLM"/>
    </source>
</evidence>
<protein>
    <recommendedName>
        <fullName evidence="3">F-box domain-containing protein</fullName>
    </recommendedName>
</protein>
<dbReference type="EMBL" id="JAUTDP010000003">
    <property type="protein sequence ID" value="KAK3400642.1"/>
    <property type="molecule type" value="Genomic_DNA"/>
</dbReference>
<gene>
    <name evidence="1" type="ORF">B0T20DRAFT_150418</name>
</gene>
<proteinExistence type="predicted"/>
<comment type="caution">
    <text evidence="1">The sequence shown here is derived from an EMBL/GenBank/DDBJ whole genome shotgun (WGS) entry which is preliminary data.</text>
</comment>
<dbReference type="AlphaFoldDB" id="A0AAE0UDZ9"/>
<dbReference type="InterPro" id="IPR036047">
    <property type="entry name" value="F-box-like_dom_sf"/>
</dbReference>
<evidence type="ECO:0000313" key="2">
    <source>
        <dbReference type="Proteomes" id="UP001281003"/>
    </source>
</evidence>
<dbReference type="SUPFAM" id="SSF81383">
    <property type="entry name" value="F-box domain"/>
    <property type="match status" value="1"/>
</dbReference>